<reference evidence="3 4" key="1">
    <citation type="journal article" date="2018" name="Plant J.">
        <title>Genome sequences of Chlorella sorokiniana UTEX 1602 and Micractinium conductrix SAG 241.80: implications to maltose excretion by a green alga.</title>
        <authorList>
            <person name="Arriola M.B."/>
            <person name="Velmurugan N."/>
            <person name="Zhang Y."/>
            <person name="Plunkett M.H."/>
            <person name="Hondzo H."/>
            <person name="Barney B.M."/>
        </authorList>
    </citation>
    <scope>NUCLEOTIDE SEQUENCE [LARGE SCALE GENOMIC DNA]</scope>
    <source>
        <strain evidence="3 4">SAG 241.80</strain>
    </source>
</reference>
<gene>
    <name evidence="3" type="ORF">C2E20_7764</name>
</gene>
<dbReference type="Gene3D" id="3.40.50.720">
    <property type="entry name" value="NAD(P)-binding Rossmann-like Domain"/>
    <property type="match status" value="1"/>
</dbReference>
<organism evidence="3 4">
    <name type="scientific">Micractinium conductrix</name>
    <dbReference type="NCBI Taxonomy" id="554055"/>
    <lineage>
        <taxon>Eukaryota</taxon>
        <taxon>Viridiplantae</taxon>
        <taxon>Chlorophyta</taxon>
        <taxon>core chlorophytes</taxon>
        <taxon>Trebouxiophyceae</taxon>
        <taxon>Chlorellales</taxon>
        <taxon>Chlorellaceae</taxon>
        <taxon>Chlorella clade</taxon>
        <taxon>Micractinium</taxon>
    </lineage>
</organism>
<dbReference type="InterPro" id="IPR020904">
    <property type="entry name" value="Sc_DH/Rdtase_CS"/>
</dbReference>
<evidence type="ECO:0000256" key="2">
    <source>
        <dbReference type="SAM" id="MobiDB-lite"/>
    </source>
</evidence>
<evidence type="ECO:0000313" key="3">
    <source>
        <dbReference type="EMBL" id="PSC68695.1"/>
    </source>
</evidence>
<comment type="caution">
    <text evidence="3">The sequence shown here is derived from an EMBL/GenBank/DDBJ whole genome shotgun (WGS) entry which is preliminary data.</text>
</comment>
<evidence type="ECO:0000313" key="4">
    <source>
        <dbReference type="Proteomes" id="UP000239649"/>
    </source>
</evidence>
<dbReference type="GO" id="GO:0016616">
    <property type="term" value="F:oxidoreductase activity, acting on the CH-OH group of donors, NAD or NADP as acceptor"/>
    <property type="evidence" value="ECO:0007669"/>
    <property type="project" value="TreeGrafter"/>
</dbReference>
<dbReference type="STRING" id="554055.A0A2P6V3P5"/>
<feature type="region of interest" description="Disordered" evidence="2">
    <location>
        <begin position="40"/>
        <end position="64"/>
    </location>
</feature>
<dbReference type="InterPro" id="IPR036291">
    <property type="entry name" value="NAD(P)-bd_dom_sf"/>
</dbReference>
<proteinExistence type="inferred from homology"/>
<dbReference type="OrthoDB" id="294295at2759"/>
<protein>
    <submittedName>
        <fullName evidence="3">2-deoxy-D-gluconate 3-dehydrogenase</fullName>
    </submittedName>
</protein>
<dbReference type="AlphaFoldDB" id="A0A2P6V3P5"/>
<feature type="compositionally biased region" description="Basic and acidic residues" evidence="2">
    <location>
        <begin position="46"/>
        <end position="57"/>
    </location>
</feature>
<dbReference type="Proteomes" id="UP000239649">
    <property type="component" value="Unassembled WGS sequence"/>
</dbReference>
<dbReference type="PROSITE" id="PS00061">
    <property type="entry name" value="ADH_SHORT"/>
    <property type="match status" value="1"/>
</dbReference>
<dbReference type="Pfam" id="PF13561">
    <property type="entry name" value="adh_short_C2"/>
    <property type="match status" value="1"/>
</dbReference>
<dbReference type="InterPro" id="IPR002347">
    <property type="entry name" value="SDR_fam"/>
</dbReference>
<keyword evidence="4" id="KW-1185">Reference proteome</keyword>
<sequence>MLHVTVCARSAAARSAAGLLGSRLHARRLSARPWVRHDINANAAKPDGKGGLTEDCRSPATAGAAQRFRPEQLFDLSGSVAMITGAAQGIGAAVALGYARSGADLILADLHNEEKLAAVAEEVRALGRRVTTVTCDVRHRTQMDAAVKEAVAAMGQGPDILFCSAGIIGRLERAEHVSHDGWTEVLAVNVEGSYNAAHAAYPHMVSAGRGKVIFISSIAGTRSAGAQVAYACSKGAVLSLGRSLAAAWGKDNIQVNSLVPGAINTGFLDVMLANPRKLEYILGRIPLGRLGIAQDMVGPALFLASHASDYVTGAEIAVDGGGAVLPMLAAQNPDAYKA</sequence>
<dbReference type="EMBL" id="LHPF02000034">
    <property type="protein sequence ID" value="PSC68695.1"/>
    <property type="molecule type" value="Genomic_DNA"/>
</dbReference>
<dbReference type="PANTHER" id="PTHR42760">
    <property type="entry name" value="SHORT-CHAIN DEHYDROGENASES/REDUCTASES FAMILY MEMBER"/>
    <property type="match status" value="1"/>
</dbReference>
<dbReference type="PRINTS" id="PR00081">
    <property type="entry name" value="GDHRDH"/>
</dbReference>
<dbReference type="SUPFAM" id="SSF51735">
    <property type="entry name" value="NAD(P)-binding Rossmann-fold domains"/>
    <property type="match status" value="1"/>
</dbReference>
<comment type="similarity">
    <text evidence="1">Belongs to the short-chain dehydrogenases/reductases (SDR) family.</text>
</comment>
<evidence type="ECO:0000256" key="1">
    <source>
        <dbReference type="ARBA" id="ARBA00006484"/>
    </source>
</evidence>
<dbReference type="FunFam" id="3.40.50.720:FF:000084">
    <property type="entry name" value="Short-chain dehydrogenase reductase"/>
    <property type="match status" value="1"/>
</dbReference>
<accession>A0A2P6V3P5</accession>
<name>A0A2P6V3P5_9CHLO</name>